<proteinExistence type="predicted"/>
<evidence type="ECO:0000313" key="2">
    <source>
        <dbReference type="Proteomes" id="UP000814033"/>
    </source>
</evidence>
<keyword evidence="2" id="KW-1185">Reference proteome</keyword>
<name>A0ACB8RC98_9AGAM</name>
<reference evidence="1" key="2">
    <citation type="journal article" date="2022" name="New Phytol.">
        <title>Evolutionary transition to the ectomycorrhizal habit in the genomes of a hyperdiverse lineage of mushroom-forming fungi.</title>
        <authorList>
            <person name="Looney B."/>
            <person name="Miyauchi S."/>
            <person name="Morin E."/>
            <person name="Drula E."/>
            <person name="Courty P.E."/>
            <person name="Kohler A."/>
            <person name="Kuo A."/>
            <person name="LaButti K."/>
            <person name="Pangilinan J."/>
            <person name="Lipzen A."/>
            <person name="Riley R."/>
            <person name="Andreopoulos W."/>
            <person name="He G."/>
            <person name="Johnson J."/>
            <person name="Nolan M."/>
            <person name="Tritt A."/>
            <person name="Barry K.W."/>
            <person name="Grigoriev I.V."/>
            <person name="Nagy L.G."/>
            <person name="Hibbett D."/>
            <person name="Henrissat B."/>
            <person name="Matheny P.B."/>
            <person name="Labbe J."/>
            <person name="Martin F.M."/>
        </authorList>
    </citation>
    <scope>NUCLEOTIDE SEQUENCE</scope>
    <source>
        <strain evidence="1">FP105234-sp</strain>
    </source>
</reference>
<comment type="caution">
    <text evidence="1">The sequence shown here is derived from an EMBL/GenBank/DDBJ whole genome shotgun (WGS) entry which is preliminary data.</text>
</comment>
<reference evidence="1" key="1">
    <citation type="submission" date="2021-02" db="EMBL/GenBank/DDBJ databases">
        <authorList>
            <consortium name="DOE Joint Genome Institute"/>
            <person name="Ahrendt S."/>
            <person name="Looney B.P."/>
            <person name="Miyauchi S."/>
            <person name="Morin E."/>
            <person name="Drula E."/>
            <person name="Courty P.E."/>
            <person name="Chicoki N."/>
            <person name="Fauchery L."/>
            <person name="Kohler A."/>
            <person name="Kuo A."/>
            <person name="Labutti K."/>
            <person name="Pangilinan J."/>
            <person name="Lipzen A."/>
            <person name="Riley R."/>
            <person name="Andreopoulos W."/>
            <person name="He G."/>
            <person name="Johnson J."/>
            <person name="Barry K.W."/>
            <person name="Grigoriev I.V."/>
            <person name="Nagy L."/>
            <person name="Hibbett D."/>
            <person name="Henrissat B."/>
            <person name="Matheny P.B."/>
            <person name="Labbe J."/>
            <person name="Martin F."/>
        </authorList>
    </citation>
    <scope>NUCLEOTIDE SEQUENCE</scope>
    <source>
        <strain evidence="1">FP105234-sp</strain>
    </source>
</reference>
<gene>
    <name evidence="1" type="ORF">FA95DRAFT_668106</name>
</gene>
<protein>
    <submittedName>
        <fullName evidence="1">Uncharacterized protein</fullName>
    </submittedName>
</protein>
<dbReference type="EMBL" id="MU276107">
    <property type="protein sequence ID" value="KAI0041710.1"/>
    <property type="molecule type" value="Genomic_DNA"/>
</dbReference>
<evidence type="ECO:0000313" key="1">
    <source>
        <dbReference type="EMBL" id="KAI0041710.1"/>
    </source>
</evidence>
<dbReference type="Proteomes" id="UP000814033">
    <property type="component" value="Unassembled WGS sequence"/>
</dbReference>
<sequence length="228" mass="24543">MRSTLILSSALLLIAGLVSAIPVPRNERGLLGTVEDDVENALDICPNYNAADVADLSAREFELMEKRAGEEFWFRFEDPSVTSGTILQLKPHAKNFDDQAYKWISNDISKVTRGSIKGRVATMFVLPAGTRAQIVGAAQKFEVTSEAQKAADFVTKDNEPNDIGINGVANNAAGVLPLDDFRSKVIRTVVKQTSAKAKGKATFTTITKGQSPSSTASKSDQKAMAAFC</sequence>
<organism evidence="1 2">
    <name type="scientific">Auriscalpium vulgare</name>
    <dbReference type="NCBI Taxonomy" id="40419"/>
    <lineage>
        <taxon>Eukaryota</taxon>
        <taxon>Fungi</taxon>
        <taxon>Dikarya</taxon>
        <taxon>Basidiomycota</taxon>
        <taxon>Agaricomycotina</taxon>
        <taxon>Agaricomycetes</taxon>
        <taxon>Russulales</taxon>
        <taxon>Auriscalpiaceae</taxon>
        <taxon>Auriscalpium</taxon>
    </lineage>
</organism>
<accession>A0ACB8RC98</accession>